<dbReference type="Proteomes" id="UP000198287">
    <property type="component" value="Unassembled WGS sequence"/>
</dbReference>
<feature type="chain" id="PRO_5012375447" evidence="2">
    <location>
        <begin position="23"/>
        <end position="513"/>
    </location>
</feature>
<protein>
    <submittedName>
        <fullName evidence="4">Poly(3-hydroxyalkanoate) depolymerase C</fullName>
    </submittedName>
</protein>
<evidence type="ECO:0000256" key="1">
    <source>
        <dbReference type="SAM" id="MobiDB-lite"/>
    </source>
</evidence>
<dbReference type="GO" id="GO:0005576">
    <property type="term" value="C:extracellular region"/>
    <property type="evidence" value="ECO:0007669"/>
    <property type="project" value="InterPro"/>
</dbReference>
<dbReference type="PROSITE" id="PS50940">
    <property type="entry name" value="CHIT_BIND_II"/>
    <property type="match status" value="1"/>
</dbReference>
<evidence type="ECO:0000313" key="5">
    <source>
        <dbReference type="Proteomes" id="UP000198287"/>
    </source>
</evidence>
<comment type="caution">
    <text evidence="4">The sequence shown here is derived from an EMBL/GenBank/DDBJ whole genome shotgun (WGS) entry which is preliminary data.</text>
</comment>
<dbReference type="SMART" id="SM00494">
    <property type="entry name" value="ChtBD2"/>
    <property type="match status" value="1"/>
</dbReference>
<keyword evidence="2" id="KW-0732">Signal</keyword>
<sequence length="513" mass="55925">MLVLNVSVALIACLFGASTTDAVKLGMYNVDPDSITVSGLSSGGAMAMQYHVAFSSEVKGSGVIAGIPYGCARAGLTGANLCMYSPSGTIVANLIRLINDQSAAGNIDSPTNLNGQKVYVFHGTRDTTVNPTNGRQVEQIYEQFGVQVTTEFSIAAVHGFPTDFYGAACGSSSATTQYINNCNYHGAFHTLNAIYNGTLTMPTGSETLTQLLQFEQGEFGGSQTSSMDSTGFIYVPLGCASNTKQCKFHISLHGCSQHRGTIGDIYATKTGYLQVAEKNDIICQYNARGYLNGNFINKNGAQMRAIHSMVQRAAFCDGNADCFNNPDPTLPTTTTTEPGPTTTRDPSQCQPNEVTFRPFPTDCTFYTMCACGANVLLQCAPGLYFDPSINNCNFMQLALRDKYVVVVGQRSEKMWQPFRSTSSDVWENGTNFQPTRIFEYNRKTLAQGYLHKLMNVDARPVYEMANVTPRLSDHFNIKVIHRPVSRNYPPPRATGKHHPMPVARVSGLRNDKE</sequence>
<evidence type="ECO:0000256" key="2">
    <source>
        <dbReference type="SAM" id="SignalP"/>
    </source>
</evidence>
<dbReference type="SUPFAM" id="SSF57625">
    <property type="entry name" value="Invertebrate chitin-binding proteins"/>
    <property type="match status" value="1"/>
</dbReference>
<evidence type="ECO:0000259" key="3">
    <source>
        <dbReference type="PROSITE" id="PS50940"/>
    </source>
</evidence>
<name>A0A226EK76_FOLCA</name>
<feature type="domain" description="Chitin-binding type-2" evidence="3">
    <location>
        <begin position="346"/>
        <end position="393"/>
    </location>
</feature>
<feature type="region of interest" description="Disordered" evidence="1">
    <location>
        <begin position="327"/>
        <end position="349"/>
    </location>
</feature>
<evidence type="ECO:0000313" key="4">
    <source>
        <dbReference type="EMBL" id="OXA57151.1"/>
    </source>
</evidence>
<dbReference type="EMBL" id="LNIX01000003">
    <property type="protein sequence ID" value="OXA57151.1"/>
    <property type="molecule type" value="Genomic_DNA"/>
</dbReference>
<dbReference type="GO" id="GO:0008061">
    <property type="term" value="F:chitin binding"/>
    <property type="evidence" value="ECO:0007669"/>
    <property type="project" value="InterPro"/>
</dbReference>
<dbReference type="PANTHER" id="PTHR42972">
    <property type="entry name" value="TOL-PAL SYSTEM PROTEIN TOLB"/>
    <property type="match status" value="1"/>
</dbReference>
<feature type="compositionally biased region" description="Low complexity" evidence="1">
    <location>
        <begin position="327"/>
        <end position="343"/>
    </location>
</feature>
<dbReference type="AlphaFoldDB" id="A0A226EK76"/>
<feature type="signal peptide" evidence="2">
    <location>
        <begin position="1"/>
        <end position="22"/>
    </location>
</feature>
<accession>A0A226EK76</accession>
<organism evidence="4 5">
    <name type="scientific">Folsomia candida</name>
    <name type="common">Springtail</name>
    <dbReference type="NCBI Taxonomy" id="158441"/>
    <lineage>
        <taxon>Eukaryota</taxon>
        <taxon>Metazoa</taxon>
        <taxon>Ecdysozoa</taxon>
        <taxon>Arthropoda</taxon>
        <taxon>Hexapoda</taxon>
        <taxon>Collembola</taxon>
        <taxon>Entomobryomorpha</taxon>
        <taxon>Isotomoidea</taxon>
        <taxon>Isotomidae</taxon>
        <taxon>Proisotominae</taxon>
        <taxon>Folsomia</taxon>
    </lineage>
</organism>
<dbReference type="Gene3D" id="3.40.50.1820">
    <property type="entry name" value="alpha/beta hydrolase"/>
    <property type="match status" value="1"/>
</dbReference>
<dbReference type="SUPFAM" id="SSF53474">
    <property type="entry name" value="alpha/beta-Hydrolases"/>
    <property type="match status" value="1"/>
</dbReference>
<dbReference type="InterPro" id="IPR036508">
    <property type="entry name" value="Chitin-bd_dom_sf"/>
</dbReference>
<feature type="region of interest" description="Disordered" evidence="1">
    <location>
        <begin position="486"/>
        <end position="513"/>
    </location>
</feature>
<gene>
    <name evidence="4" type="ORF">Fcan01_07784</name>
</gene>
<dbReference type="InterPro" id="IPR002557">
    <property type="entry name" value="Chitin-bd_dom"/>
</dbReference>
<dbReference type="InterPro" id="IPR029058">
    <property type="entry name" value="AB_hydrolase_fold"/>
</dbReference>
<proteinExistence type="predicted"/>
<dbReference type="Pfam" id="PF01607">
    <property type="entry name" value="CBM_14"/>
    <property type="match status" value="1"/>
</dbReference>
<dbReference type="PANTHER" id="PTHR42972:SF8">
    <property type="entry name" value="POLYHYDROXYBUTYRATE DEPOLYMERASE"/>
    <property type="match status" value="1"/>
</dbReference>
<dbReference type="OrthoDB" id="6020543at2759"/>
<dbReference type="Gene3D" id="3.20.20.80">
    <property type="entry name" value="Glycosidases"/>
    <property type="match status" value="1"/>
</dbReference>
<reference evidence="4 5" key="1">
    <citation type="submission" date="2015-12" db="EMBL/GenBank/DDBJ databases">
        <title>The genome of Folsomia candida.</title>
        <authorList>
            <person name="Faddeeva A."/>
            <person name="Derks M.F."/>
            <person name="Anvar Y."/>
            <person name="Smit S."/>
            <person name="Van Straalen N."/>
            <person name="Roelofs D."/>
        </authorList>
    </citation>
    <scope>NUCLEOTIDE SEQUENCE [LARGE SCALE GENOMIC DNA]</scope>
    <source>
        <strain evidence="4 5">VU population</strain>
        <tissue evidence="4">Whole body</tissue>
    </source>
</reference>
<keyword evidence="5" id="KW-1185">Reference proteome</keyword>